<dbReference type="PANTHER" id="PTHR30592:SF1">
    <property type="entry name" value="SULFUR CARRIER PROTEIN FDHD"/>
    <property type="match status" value="1"/>
</dbReference>
<evidence type="ECO:0000313" key="3">
    <source>
        <dbReference type="EMBL" id="VYS76331.1"/>
    </source>
</evidence>
<evidence type="ECO:0000256" key="1">
    <source>
        <dbReference type="ARBA" id="ARBA00022490"/>
    </source>
</evidence>
<dbReference type="GO" id="GO:0016783">
    <property type="term" value="F:sulfurtransferase activity"/>
    <property type="evidence" value="ECO:0007669"/>
    <property type="project" value="InterPro"/>
</dbReference>
<sequence length="232" mass="26904">MNSVKKYQIEKIGKGKDLNLMDEVIVEYPIEIYVNGEKFKRLTLTPVEIENLVIGHLYSENIINSISDIKNLKIEENKAYVELYKEKSKKKTREIKNQTIDREKLFDFSKRFQNESEIFKRTGGAHSCALVKNYEIIKFEEDVSRSNAVDKLIGYILKNQIDLSDKFIFTSCRISEVIMEKILNIGFNLLISQSCPTSFAIDLARAKNINLIGFARGERFNIYKKNENLSII</sequence>
<dbReference type="EMBL" id="CACRSW010000002">
    <property type="protein sequence ID" value="VYS76331.1"/>
    <property type="molecule type" value="Genomic_DNA"/>
</dbReference>
<gene>
    <name evidence="3" type="ORF">AVLFYP127_01233</name>
</gene>
<dbReference type="InterPro" id="IPR003786">
    <property type="entry name" value="FdhD"/>
</dbReference>
<dbReference type="RefSeq" id="WP_156328439.1">
    <property type="nucleotide sequence ID" value="NZ_CACRSW010000002.1"/>
</dbReference>
<dbReference type="SUPFAM" id="SSF53927">
    <property type="entry name" value="Cytidine deaminase-like"/>
    <property type="match status" value="1"/>
</dbReference>
<dbReference type="Pfam" id="PF02634">
    <property type="entry name" value="FdhD-NarQ"/>
    <property type="match status" value="1"/>
</dbReference>
<proteinExistence type="predicted"/>
<dbReference type="GO" id="GO:0006777">
    <property type="term" value="P:Mo-molybdopterin cofactor biosynthetic process"/>
    <property type="evidence" value="ECO:0007669"/>
    <property type="project" value="UniProtKB-KW"/>
</dbReference>
<dbReference type="InterPro" id="IPR016193">
    <property type="entry name" value="Cytidine_deaminase-like"/>
</dbReference>
<dbReference type="PIRSF" id="PIRSF015626">
    <property type="entry name" value="FdhD"/>
    <property type="match status" value="1"/>
</dbReference>
<name>A0A6N2R8A4_9FIRM</name>
<dbReference type="Gene3D" id="3.10.20.10">
    <property type="match status" value="1"/>
</dbReference>
<keyword evidence="1" id="KW-0963">Cytoplasm</keyword>
<accession>A0A6N2R8A4</accession>
<organism evidence="3">
    <name type="scientific">Anaerococcus vaginalis</name>
    <dbReference type="NCBI Taxonomy" id="33037"/>
    <lineage>
        <taxon>Bacteria</taxon>
        <taxon>Bacillati</taxon>
        <taxon>Bacillota</taxon>
        <taxon>Tissierellia</taxon>
        <taxon>Tissierellales</taxon>
        <taxon>Peptoniphilaceae</taxon>
        <taxon>Anaerococcus</taxon>
    </lineage>
</organism>
<keyword evidence="2" id="KW-0501">Molybdenum cofactor biosynthesis</keyword>
<evidence type="ECO:0000256" key="2">
    <source>
        <dbReference type="ARBA" id="ARBA00023150"/>
    </source>
</evidence>
<reference evidence="3" key="1">
    <citation type="submission" date="2019-11" db="EMBL/GenBank/DDBJ databases">
        <authorList>
            <person name="Feng L."/>
        </authorList>
    </citation>
    <scope>NUCLEOTIDE SEQUENCE</scope>
    <source>
        <strain evidence="3">AvaginalisLFYP127</strain>
    </source>
</reference>
<dbReference type="PANTHER" id="PTHR30592">
    <property type="entry name" value="FORMATE DEHYDROGENASE"/>
    <property type="match status" value="1"/>
</dbReference>
<protein>
    <submittedName>
        <fullName evidence="3">Formate dehydrogenase accessory protein</fullName>
    </submittedName>
</protein>
<dbReference type="AlphaFoldDB" id="A0A6N2R8A4"/>
<dbReference type="Gene3D" id="3.40.140.10">
    <property type="entry name" value="Cytidine Deaminase, domain 2"/>
    <property type="match status" value="1"/>
</dbReference>